<dbReference type="KEGG" id="uma:UMAG_11178"/>
<accession>A0A0D1DRT2</accession>
<name>A0A0D1DRT2_MYCMD</name>
<dbReference type="SUPFAM" id="SSF54928">
    <property type="entry name" value="RNA-binding domain, RBD"/>
    <property type="match status" value="1"/>
</dbReference>
<dbReference type="FunFam" id="3.30.70.330:FF:000039">
    <property type="entry name" value="U1 small nuclear ribonucleoprotein A"/>
    <property type="match status" value="1"/>
</dbReference>
<keyword evidence="6" id="KW-1185">Reference proteome</keyword>
<proteinExistence type="predicted"/>
<feature type="domain" description="RRM" evidence="4">
    <location>
        <begin position="27"/>
        <end position="106"/>
    </location>
</feature>
<dbReference type="GO" id="GO:0003729">
    <property type="term" value="F:mRNA binding"/>
    <property type="evidence" value="ECO:0000318"/>
    <property type="project" value="GO_Central"/>
</dbReference>
<dbReference type="VEuPathDB" id="FungiDB:UMAG_11178"/>
<dbReference type="InterPro" id="IPR000504">
    <property type="entry name" value="RRM_dom"/>
</dbReference>
<protein>
    <recommendedName>
        <fullName evidence="4">RRM domain-containing protein</fullName>
    </recommendedName>
</protein>
<dbReference type="STRING" id="237631.A0A0D1DRT2"/>
<gene>
    <name evidence="5" type="ORF">UMAG_11178</name>
</gene>
<organism evidence="5 6">
    <name type="scientific">Mycosarcoma maydis</name>
    <name type="common">Corn smut fungus</name>
    <name type="synonym">Ustilago maydis</name>
    <dbReference type="NCBI Taxonomy" id="5270"/>
    <lineage>
        <taxon>Eukaryota</taxon>
        <taxon>Fungi</taxon>
        <taxon>Dikarya</taxon>
        <taxon>Basidiomycota</taxon>
        <taxon>Ustilaginomycotina</taxon>
        <taxon>Ustilaginomycetes</taxon>
        <taxon>Ustilaginales</taxon>
        <taxon>Ustilaginaceae</taxon>
        <taxon>Mycosarcoma</taxon>
    </lineage>
</organism>
<dbReference type="GeneID" id="23567091"/>
<dbReference type="RefSeq" id="XP_011391945.1">
    <property type="nucleotide sequence ID" value="XM_011393643.1"/>
</dbReference>
<evidence type="ECO:0000259" key="4">
    <source>
        <dbReference type="PROSITE" id="PS50102"/>
    </source>
</evidence>
<reference evidence="5 6" key="1">
    <citation type="journal article" date="2006" name="Nature">
        <title>Insights from the genome of the biotrophic fungal plant pathogen Ustilago maydis.</title>
        <authorList>
            <person name="Kamper J."/>
            <person name="Kahmann R."/>
            <person name="Bolker M."/>
            <person name="Ma L.J."/>
            <person name="Brefort T."/>
            <person name="Saville B.J."/>
            <person name="Banuett F."/>
            <person name="Kronstad J.W."/>
            <person name="Gold S.E."/>
            <person name="Muller O."/>
            <person name="Perlin M.H."/>
            <person name="Wosten H.A."/>
            <person name="de Vries R."/>
            <person name="Ruiz-Herrera J."/>
            <person name="Reynaga-Pena C.G."/>
            <person name="Snetselaar K."/>
            <person name="McCann M."/>
            <person name="Perez-Martin J."/>
            <person name="Feldbrugge M."/>
            <person name="Basse C.W."/>
            <person name="Steinberg G."/>
            <person name="Ibeas J.I."/>
            <person name="Holloman W."/>
            <person name="Guzman P."/>
            <person name="Farman M."/>
            <person name="Stajich J.E."/>
            <person name="Sentandreu R."/>
            <person name="Gonzalez-Prieto J.M."/>
            <person name="Kennell J.C."/>
            <person name="Molina L."/>
            <person name="Schirawski J."/>
            <person name="Mendoza-Mendoza A."/>
            <person name="Greilinger D."/>
            <person name="Munch K."/>
            <person name="Rossel N."/>
            <person name="Scherer M."/>
            <person name="Vranes M."/>
            <person name="Ladendorf O."/>
            <person name="Vincon V."/>
            <person name="Fuchs U."/>
            <person name="Sandrock B."/>
            <person name="Meng S."/>
            <person name="Ho E.C."/>
            <person name="Cahill M.J."/>
            <person name="Boyce K.J."/>
            <person name="Klose J."/>
            <person name="Klosterman S.J."/>
            <person name="Deelstra H.J."/>
            <person name="Ortiz-Castellanos L."/>
            <person name="Li W."/>
            <person name="Sanchez-Alonso P."/>
            <person name="Schreier P.H."/>
            <person name="Hauser-Hahn I."/>
            <person name="Vaupel M."/>
            <person name="Koopmann E."/>
            <person name="Friedrich G."/>
            <person name="Voss H."/>
            <person name="Schluter T."/>
            <person name="Margolis J."/>
            <person name="Platt D."/>
            <person name="Swimmer C."/>
            <person name="Gnirke A."/>
            <person name="Chen F."/>
            <person name="Vysotskaia V."/>
            <person name="Mannhaupt G."/>
            <person name="Guldener U."/>
            <person name="Munsterkotter M."/>
            <person name="Haase D."/>
            <person name="Oesterheld M."/>
            <person name="Mewes H.W."/>
            <person name="Mauceli E.W."/>
            <person name="DeCaprio D."/>
            <person name="Wade C.M."/>
            <person name="Butler J."/>
            <person name="Young S."/>
            <person name="Jaffe D.B."/>
            <person name="Calvo S."/>
            <person name="Nusbaum C."/>
            <person name="Galagan J."/>
            <person name="Birren B.W."/>
        </authorList>
    </citation>
    <scope>NUCLEOTIDE SEQUENCE [LARGE SCALE GENOMIC DNA]</scope>
    <source>
        <strain evidence="6">DSM 14603 / FGSC 9021 / UM521</strain>
    </source>
</reference>
<evidence type="ECO:0000256" key="3">
    <source>
        <dbReference type="SAM" id="MobiDB-lite"/>
    </source>
</evidence>
<dbReference type="Pfam" id="PF00076">
    <property type="entry name" value="RRM_1"/>
    <property type="match status" value="1"/>
</dbReference>
<dbReference type="Proteomes" id="UP000000561">
    <property type="component" value="Chromosome 18"/>
</dbReference>
<evidence type="ECO:0000313" key="5">
    <source>
        <dbReference type="EMBL" id="KIS66596.1"/>
    </source>
</evidence>
<evidence type="ECO:0000256" key="1">
    <source>
        <dbReference type="ARBA" id="ARBA00022884"/>
    </source>
</evidence>
<evidence type="ECO:0000313" key="6">
    <source>
        <dbReference type="Proteomes" id="UP000000561"/>
    </source>
</evidence>
<dbReference type="InterPro" id="IPR035979">
    <property type="entry name" value="RBD_domain_sf"/>
</dbReference>
<dbReference type="PROSITE" id="PS50102">
    <property type="entry name" value="RRM"/>
    <property type="match status" value="1"/>
</dbReference>
<dbReference type="InterPro" id="IPR012677">
    <property type="entry name" value="Nucleotide-bd_a/b_plait_sf"/>
</dbReference>
<dbReference type="InParanoid" id="A0A0D1DRT2"/>
<dbReference type="SMART" id="SM00360">
    <property type="entry name" value="RRM"/>
    <property type="match status" value="1"/>
</dbReference>
<dbReference type="Gene3D" id="3.30.70.330">
    <property type="match status" value="1"/>
</dbReference>
<dbReference type="OrthoDB" id="277802at2759"/>
<dbReference type="AlphaFoldDB" id="A0A0D1DRT2"/>
<dbReference type="PANTHER" id="PTHR10501">
    <property type="entry name" value="U1 SMALL NUCLEAR RIBONUCLEOPROTEIN A/U2 SMALL NUCLEAR RIBONUCLEOPROTEIN B"/>
    <property type="match status" value="1"/>
</dbReference>
<feature type="region of interest" description="Disordered" evidence="3">
    <location>
        <begin position="138"/>
        <end position="165"/>
    </location>
</feature>
<keyword evidence="1 2" id="KW-0694">RNA-binding</keyword>
<dbReference type="EMBL" id="CM003157">
    <property type="protein sequence ID" value="KIS66596.1"/>
    <property type="molecule type" value="Genomic_DNA"/>
</dbReference>
<sequence length="257" mass="28606">MAVASTSGNADDGAAAFASSSTAAPSPTLYVKNIEGKIKKPELRQQLLALFSTYGRVLDVVATRAPSMRGQAFVVFESVSFSSAAKRGLEGFPFYGKSLHIEYSTGTKSKALLKRELGHEALMERDWERSHTLVSRRSEKRDLLSQQDAEEDENTTVQAQDDEATRRKRAKLDKILLVAERIPATIQLHILQTLFQSHSGFVDVIPADRTQQDDPKQNNDDWTAHIHFDSKAHAEAARNTLDGVQLDPLYKLDLHFV</sequence>
<dbReference type="CDD" id="cd12246">
    <property type="entry name" value="RRM1_U1A_like"/>
    <property type="match status" value="1"/>
</dbReference>
<evidence type="ECO:0000256" key="2">
    <source>
        <dbReference type="PROSITE-ProRule" id="PRU00176"/>
    </source>
</evidence>